<sequence length="1566" mass="174067">MNGVEVCDCPENFAGNSCEKCVAGYRRVNNQLYGGRCEKCNCEGHSDACDPFTGNCLDCKHNTTGPRCEQCLPGHYGNPLLGDELGSCKPCACPNIENNHSPQCTLSQLVLEDAARANQDEYVCTACEQGYDGNKCEICADGYFGDPATGTCQQCSCNGNIDLAAIGNCDRVTGECLRCIGHTTGESCERCEDNHWGSALDKTCKPCGCHHVGSTSLQCSNSTGLCDCHENYIGDRCDSCKPGHGDIEANCPECDCDQVGSIGTSCNQISGQCNCKAGIYGKRCDMCFPGYFNFTDQGCSFCHCDEYGSVDQKCSNTTGECECRENVEGTRCDHCVPGYFNITSKLGCQECSCNEIGSTSKECNAISGKCVCKEGVTGLKCDKCEPNHWGFDENGCKQCQKCPAPGQVCDPENGECVCPPNTIGDKCENCTKNSWNYDQYRGCELCDCDGIGSDSSECNPSTGQCKCKSGFVGHKCDHCQAGYFNFPNCEPCNCDLNGTDPLECRDDTCLCSNDGQCKCKQHVTGLKCDQCDSNSFSLDKYNPKGCTECFCFNRTNFCVQNSMVWQQLYTSDRRIIFEEPFIEFDRKMNLQILKEYPNNYNSYLSNHAPLYWPLPRTFLGDRINSYNGYLRFKIWNEDNYRKQHGIKPELNTFKLFPQVLLIGNDRIILENVADEVSEDNKYKVKLHETKWKNKMSPQIPVTRQQMMVVLQNLQAVYIRGTYNHMYRGDAISLRDVSMDIAVENVTDSESTVAIGVELCADCPEGYSGSSCQNPANGYCRKKIPGYLNSPDDLALIGYSTPCACNGHSTTCDPETCRCTDCQHNTMGDFCEICKPGYHGDAKEGSIDSCVKCACPLATNSFSDTCIAAETGRGYACDACKPGYSVLLIGNDRIILENVADEISEDNKYKVKLHETKWKNKMSPQIPVTRQQMMVVLQNLQAVYIRGTYNHMYRGDAISLRDVSMDIAVENVTDSESTVAIGVELCADCPEGYSGSSCQNPANGYCRKKIPGYLNSPDDLALIGYSTPCACNGHSTTCDPETCRCTDCQHNTMGDFCEICKPGYHGDAKEGSIDSCVKCACPLATNSFSDTCIAAETGRGYACDACKPGYSGLYCETCIPGYFGDPNTEGGYCQQCNCHPHGSLSPYCHNVTGQCECREGVDKRDCSGCRPRHAFISRVCTSCDQGCYKDLMIMEDEMETKLLTVQNLSDSKPIPKKRLRKINEAISSYDEILNNIKINENSATYLPNIEEDNKLIKEALFVIEEASVLDEKTNETLNKLNKLQNDIQKIRKIGHDQNQRVIDISTTLNKFSTEISQQIPANVENPNVENRVEEAERILENLREKEKQLEKQLNYVSKNSEDATVLLKEVLSKKLNDTSYDLLFEQHEERRKLIKDFRDTIWDEGKTNSTMAKKLTKLVNDRLEELKNLVDEIEKNVAEKENDLSKTNELIETIKQIMLDSHDNYQEINNNLSGDLQKKVDDLKTMTEKNVEEMRKDKSKLHKAQQHAKEMEHKAKRLKNQIADTNQFSNNALAATNSYKDIVESLVNASVAANEAKTASEDAFNEI</sequence>
<dbReference type="WBParaSite" id="JU765_v2.g18931.t1">
    <property type="protein sequence ID" value="JU765_v2.g18931.t1"/>
    <property type="gene ID" value="JU765_v2.g18931"/>
</dbReference>
<protein>
    <submittedName>
        <fullName evidence="2">Laminin subunit alpha-2</fullName>
    </submittedName>
</protein>
<reference evidence="2" key="1">
    <citation type="submission" date="2022-11" db="UniProtKB">
        <authorList>
            <consortium name="WormBaseParasite"/>
        </authorList>
    </citation>
    <scope>IDENTIFICATION</scope>
</reference>
<evidence type="ECO:0000313" key="1">
    <source>
        <dbReference type="Proteomes" id="UP000887576"/>
    </source>
</evidence>
<organism evidence="1 2">
    <name type="scientific">Panagrolaimus sp. JU765</name>
    <dbReference type="NCBI Taxonomy" id="591449"/>
    <lineage>
        <taxon>Eukaryota</taxon>
        <taxon>Metazoa</taxon>
        <taxon>Ecdysozoa</taxon>
        <taxon>Nematoda</taxon>
        <taxon>Chromadorea</taxon>
        <taxon>Rhabditida</taxon>
        <taxon>Tylenchina</taxon>
        <taxon>Panagrolaimomorpha</taxon>
        <taxon>Panagrolaimoidea</taxon>
        <taxon>Panagrolaimidae</taxon>
        <taxon>Panagrolaimus</taxon>
    </lineage>
</organism>
<proteinExistence type="predicted"/>
<name>A0AC34QSC3_9BILA</name>
<evidence type="ECO:0000313" key="2">
    <source>
        <dbReference type="WBParaSite" id="JU765_v2.g18931.t1"/>
    </source>
</evidence>
<dbReference type="Proteomes" id="UP000887576">
    <property type="component" value="Unplaced"/>
</dbReference>
<accession>A0AC34QSC3</accession>